<dbReference type="AlphaFoldDB" id="A0A4Y2BR76"/>
<reference evidence="1 2" key="1">
    <citation type="journal article" date="2019" name="Sci. Rep.">
        <title>Orb-weaving spider Araneus ventricosus genome elucidates the spidroin gene catalogue.</title>
        <authorList>
            <person name="Kono N."/>
            <person name="Nakamura H."/>
            <person name="Ohtoshi R."/>
            <person name="Moran D.A.P."/>
            <person name="Shinohara A."/>
            <person name="Yoshida Y."/>
            <person name="Fujiwara M."/>
            <person name="Mori M."/>
            <person name="Tomita M."/>
            <person name="Arakawa K."/>
        </authorList>
    </citation>
    <scope>NUCLEOTIDE SEQUENCE [LARGE SCALE GENOMIC DNA]</scope>
</reference>
<dbReference type="Proteomes" id="UP000499080">
    <property type="component" value="Unassembled WGS sequence"/>
</dbReference>
<proteinExistence type="predicted"/>
<gene>
    <name evidence="1" type="ORF">AVEN_161421_1</name>
</gene>
<protein>
    <submittedName>
        <fullName evidence="1">Uncharacterized protein</fullName>
    </submittedName>
</protein>
<keyword evidence="2" id="KW-1185">Reference proteome</keyword>
<organism evidence="1 2">
    <name type="scientific">Araneus ventricosus</name>
    <name type="common">Orbweaver spider</name>
    <name type="synonym">Epeira ventricosa</name>
    <dbReference type="NCBI Taxonomy" id="182803"/>
    <lineage>
        <taxon>Eukaryota</taxon>
        <taxon>Metazoa</taxon>
        <taxon>Ecdysozoa</taxon>
        <taxon>Arthropoda</taxon>
        <taxon>Chelicerata</taxon>
        <taxon>Arachnida</taxon>
        <taxon>Araneae</taxon>
        <taxon>Araneomorphae</taxon>
        <taxon>Entelegynae</taxon>
        <taxon>Araneoidea</taxon>
        <taxon>Araneidae</taxon>
        <taxon>Araneus</taxon>
    </lineage>
</organism>
<name>A0A4Y2BR76_ARAVE</name>
<comment type="caution">
    <text evidence="1">The sequence shown here is derived from an EMBL/GenBank/DDBJ whole genome shotgun (WGS) entry which is preliminary data.</text>
</comment>
<sequence length="147" mass="15668">MTSMTPGLVCPLETSIPHQREGVGPFTHEFNMERTHMHGGSSMESGSSLEHSDSEVLRTQCIFLATCVSTRGPAAMSFKRRPSGMTQSGKGFVGVCPFLRPLSASELGGLVVGNFVAASHDLTVQTIPLGRNGPEVEISTLLEIPLI</sequence>
<accession>A0A4Y2BR76</accession>
<evidence type="ECO:0000313" key="2">
    <source>
        <dbReference type="Proteomes" id="UP000499080"/>
    </source>
</evidence>
<evidence type="ECO:0000313" key="1">
    <source>
        <dbReference type="EMBL" id="GBL94700.1"/>
    </source>
</evidence>
<dbReference type="EMBL" id="BGPR01084255">
    <property type="protein sequence ID" value="GBL94700.1"/>
    <property type="molecule type" value="Genomic_DNA"/>
</dbReference>